<dbReference type="Gene3D" id="1.10.260.40">
    <property type="entry name" value="lambda repressor-like DNA-binding domains"/>
    <property type="match status" value="1"/>
</dbReference>
<organism evidence="2 3">
    <name type="scientific">Actinoplanes nipponensis</name>
    <dbReference type="NCBI Taxonomy" id="135950"/>
    <lineage>
        <taxon>Bacteria</taxon>
        <taxon>Bacillati</taxon>
        <taxon>Actinomycetota</taxon>
        <taxon>Actinomycetes</taxon>
        <taxon>Micromonosporales</taxon>
        <taxon>Micromonosporaceae</taxon>
        <taxon>Actinoplanes</taxon>
    </lineage>
</organism>
<feature type="repeat" description="TPR" evidence="1">
    <location>
        <begin position="383"/>
        <end position="416"/>
    </location>
</feature>
<dbReference type="EMBL" id="BOMQ01000031">
    <property type="protein sequence ID" value="GIE49265.1"/>
    <property type="molecule type" value="Genomic_DNA"/>
</dbReference>
<protein>
    <submittedName>
        <fullName evidence="2">Uncharacterized protein</fullName>
    </submittedName>
</protein>
<keyword evidence="1" id="KW-0802">TPR repeat</keyword>
<sequence length="453" mass="48607">MASMTTWTGWEANALRKALRMSVTEFAEHLGAARRTVAKWSSRGREIQMRPEMQAALDTVLARASAEVRERFEQLRSADTGDAPASHREARAVSDITSVVATGEGHRGEPDQEGGMQRREFLTDAASGCAAVVPAVARLLDALLATGRVPVESDAPPSLRDLAVRVAAVKRDYQACRYHSAREQLVSLLPLAAAARLHLTGDGLSDLEVLCADMYHVVASLLLKSGDRAMALVAAERSTRSGLDSADPVAVCASARIMTHALMENGHNRQSVALAQTAAANVEQATRLGSVDAVAVYGALLLRGSIAAARAEDRFAAWSMLNEAERAAARLGRDGNDRWTGFGPNNVLQHRVAVALALGDAGKAITFARQVQIDKILLTERKASLFVDVAQAYTRWGRHEESLSALRTAYGIAPEEIRSRPAVHRIVTDLAALSRGHTRSQVIDFAAGAGVSW</sequence>
<comment type="caution">
    <text evidence="2">The sequence shown here is derived from an EMBL/GenBank/DDBJ whole genome shotgun (WGS) entry which is preliminary data.</text>
</comment>
<dbReference type="Proteomes" id="UP000647172">
    <property type="component" value="Unassembled WGS sequence"/>
</dbReference>
<accession>A0A919MTM3</accession>
<dbReference type="InterPro" id="IPR010982">
    <property type="entry name" value="Lambda_DNA-bd_dom_sf"/>
</dbReference>
<gene>
    <name evidence="2" type="ORF">Ani05nite_27990</name>
</gene>
<dbReference type="InterPro" id="IPR011990">
    <property type="entry name" value="TPR-like_helical_dom_sf"/>
</dbReference>
<dbReference type="RefSeq" id="WP_203768523.1">
    <property type="nucleotide sequence ID" value="NZ_BAAAYJ010000111.1"/>
</dbReference>
<dbReference type="Gene3D" id="1.25.40.10">
    <property type="entry name" value="Tetratricopeptide repeat domain"/>
    <property type="match status" value="1"/>
</dbReference>
<evidence type="ECO:0000256" key="1">
    <source>
        <dbReference type="PROSITE-ProRule" id="PRU00339"/>
    </source>
</evidence>
<dbReference type="InterPro" id="IPR019734">
    <property type="entry name" value="TPR_rpt"/>
</dbReference>
<keyword evidence="3" id="KW-1185">Reference proteome</keyword>
<evidence type="ECO:0000313" key="3">
    <source>
        <dbReference type="Proteomes" id="UP000647172"/>
    </source>
</evidence>
<dbReference type="AlphaFoldDB" id="A0A919MTM3"/>
<reference evidence="2" key="1">
    <citation type="submission" date="2021-01" db="EMBL/GenBank/DDBJ databases">
        <title>Whole genome shotgun sequence of Actinoplanes nipponensis NBRC 14063.</title>
        <authorList>
            <person name="Komaki H."/>
            <person name="Tamura T."/>
        </authorList>
    </citation>
    <scope>NUCLEOTIDE SEQUENCE</scope>
    <source>
        <strain evidence="2">NBRC 14063</strain>
    </source>
</reference>
<name>A0A919MTM3_9ACTN</name>
<dbReference type="PROSITE" id="PS50005">
    <property type="entry name" value="TPR"/>
    <property type="match status" value="1"/>
</dbReference>
<proteinExistence type="predicted"/>
<evidence type="ECO:0000313" key="2">
    <source>
        <dbReference type="EMBL" id="GIE49265.1"/>
    </source>
</evidence>
<dbReference type="GO" id="GO:0003677">
    <property type="term" value="F:DNA binding"/>
    <property type="evidence" value="ECO:0007669"/>
    <property type="project" value="InterPro"/>
</dbReference>